<dbReference type="RefSeq" id="WP_139464939.1">
    <property type="nucleotide sequence ID" value="NZ_VDHJ01000003.1"/>
</dbReference>
<dbReference type="AlphaFoldDB" id="A0A5C4U5W2"/>
<accession>A0A5C4U5W2</accession>
<reference evidence="1 2" key="1">
    <citation type="submission" date="2019-06" db="EMBL/GenBank/DDBJ databases">
        <authorList>
            <person name="Li J."/>
        </authorList>
    </citation>
    <scope>NUCLEOTIDE SEQUENCE [LARGE SCALE GENOMIC DNA]</scope>
    <source>
        <strain evidence="1 2">LMG 28165</strain>
    </source>
</reference>
<dbReference type="PANTHER" id="PTHR30283:SF4">
    <property type="entry name" value="PEROXIDE STRESS RESISTANCE PROTEIN YAAA"/>
    <property type="match status" value="1"/>
</dbReference>
<gene>
    <name evidence="1" type="ORF">FHE74_02645</name>
</gene>
<dbReference type="GO" id="GO:0033194">
    <property type="term" value="P:response to hydroperoxide"/>
    <property type="evidence" value="ECO:0007669"/>
    <property type="project" value="TreeGrafter"/>
</dbReference>
<dbReference type="EMBL" id="VDHJ01000003">
    <property type="protein sequence ID" value="TNL99272.1"/>
    <property type="molecule type" value="Genomic_DNA"/>
</dbReference>
<organism evidence="1 2">
    <name type="scientific">Corynebacterium tapiri</name>
    <dbReference type="NCBI Taxonomy" id="1448266"/>
    <lineage>
        <taxon>Bacteria</taxon>
        <taxon>Bacillati</taxon>
        <taxon>Actinomycetota</taxon>
        <taxon>Actinomycetes</taxon>
        <taxon>Mycobacteriales</taxon>
        <taxon>Corynebacteriaceae</taxon>
        <taxon>Corynebacterium</taxon>
    </lineage>
</organism>
<dbReference type="Pfam" id="PF03883">
    <property type="entry name" value="H2O2_YaaD"/>
    <property type="match status" value="1"/>
</dbReference>
<dbReference type="PANTHER" id="PTHR30283">
    <property type="entry name" value="PEROXIDE STRESS RESPONSE PROTEIN YAAA"/>
    <property type="match status" value="1"/>
</dbReference>
<sequence>MLIVLPPSETKAPGGSGPALDLAKLSFPSLNPIRADLIRELTSLSVDDTMATLKLSEKLRSEAEANHVLQSSATMPAIHRYTGVLYDALDAATLQDHSSIAIASALFGLVRAKDPIPHYRLSGSSKLDGRTMKSWWKSSIADALADEEFVLDLRSGTYQQLGKVAATTVRVEKDGKVVSHFNKHYKGQLARIISQESCSSTQDVVDAARAAGMDAQAESDVITLRV</sequence>
<comment type="caution">
    <text evidence="1">The sequence shown here is derived from an EMBL/GenBank/DDBJ whole genome shotgun (WGS) entry which is preliminary data.</text>
</comment>
<dbReference type="Proteomes" id="UP000312032">
    <property type="component" value="Unassembled WGS sequence"/>
</dbReference>
<dbReference type="InterPro" id="IPR005583">
    <property type="entry name" value="YaaA"/>
</dbReference>
<name>A0A5C4U5W2_9CORY</name>
<protein>
    <submittedName>
        <fullName evidence="1">Peroxide stress protein YaaA</fullName>
    </submittedName>
</protein>
<proteinExistence type="predicted"/>
<dbReference type="OrthoDB" id="3210767at2"/>
<evidence type="ECO:0000313" key="1">
    <source>
        <dbReference type="EMBL" id="TNL99272.1"/>
    </source>
</evidence>
<keyword evidence="2" id="KW-1185">Reference proteome</keyword>
<dbReference type="GO" id="GO:0005829">
    <property type="term" value="C:cytosol"/>
    <property type="evidence" value="ECO:0007669"/>
    <property type="project" value="TreeGrafter"/>
</dbReference>
<evidence type="ECO:0000313" key="2">
    <source>
        <dbReference type="Proteomes" id="UP000312032"/>
    </source>
</evidence>